<gene>
    <name evidence="3" type="ORF">B7H23_00970</name>
</gene>
<feature type="transmembrane region" description="Helical" evidence="1">
    <location>
        <begin position="85"/>
        <end position="107"/>
    </location>
</feature>
<dbReference type="EMBL" id="NBYO01000001">
    <property type="protein sequence ID" value="OXT01578.1"/>
    <property type="molecule type" value="Genomic_DNA"/>
</dbReference>
<evidence type="ECO:0000256" key="1">
    <source>
        <dbReference type="SAM" id="Phobius"/>
    </source>
</evidence>
<dbReference type="InterPro" id="IPR009597">
    <property type="entry name" value="DUF1206"/>
</dbReference>
<feature type="transmembrane region" description="Helical" evidence="1">
    <location>
        <begin position="46"/>
        <end position="65"/>
    </location>
</feature>
<proteinExistence type="predicted"/>
<feature type="transmembrane region" description="Helical" evidence="1">
    <location>
        <begin position="128"/>
        <end position="147"/>
    </location>
</feature>
<evidence type="ECO:0000313" key="3">
    <source>
        <dbReference type="EMBL" id="OXT01578.1"/>
    </source>
</evidence>
<dbReference type="Proteomes" id="UP000215405">
    <property type="component" value="Unassembled WGS sequence"/>
</dbReference>
<dbReference type="Pfam" id="PF06724">
    <property type="entry name" value="DUF1206"/>
    <property type="match status" value="2"/>
</dbReference>
<keyword evidence="1" id="KW-1133">Transmembrane helix</keyword>
<evidence type="ECO:0000259" key="2">
    <source>
        <dbReference type="Pfam" id="PF06724"/>
    </source>
</evidence>
<feature type="domain" description="DUF1206" evidence="2">
    <location>
        <begin position="45"/>
        <end position="111"/>
    </location>
</feature>
<comment type="caution">
    <text evidence="3">The sequence shown here is derived from an EMBL/GenBank/DDBJ whole genome shotgun (WGS) entry which is preliminary data.</text>
</comment>
<keyword evidence="1" id="KW-0472">Membrane</keyword>
<evidence type="ECO:0000313" key="4">
    <source>
        <dbReference type="Proteomes" id="UP000215405"/>
    </source>
</evidence>
<organism evidence="3 4">
    <name type="scientific">Notoacmeibacter marinus</name>
    <dbReference type="NCBI Taxonomy" id="1876515"/>
    <lineage>
        <taxon>Bacteria</taxon>
        <taxon>Pseudomonadati</taxon>
        <taxon>Pseudomonadota</taxon>
        <taxon>Alphaproteobacteria</taxon>
        <taxon>Hyphomicrobiales</taxon>
        <taxon>Notoacmeibacteraceae</taxon>
        <taxon>Notoacmeibacter</taxon>
    </lineage>
</organism>
<feature type="transmembrane region" description="Helical" evidence="1">
    <location>
        <begin position="219"/>
        <end position="238"/>
    </location>
</feature>
<reference evidence="4" key="1">
    <citation type="journal article" date="2017" name="Int. J. Syst. Evol. Microbiol.">
        <title>Notoacmeibacter marinus gen. nov., sp. nov., isolated from the gut of a limpet and proposal of Notoacmeibacteraceae fam. nov. in the order Rhizobiales of the class Alphaproteobacteria.</title>
        <authorList>
            <person name="Huang Z."/>
            <person name="Guo F."/>
            <person name="Lai Q."/>
        </authorList>
    </citation>
    <scope>NUCLEOTIDE SEQUENCE [LARGE SCALE GENOMIC DNA]</scope>
    <source>
        <strain evidence="4">XMTR2A4</strain>
    </source>
</reference>
<accession>A0A231V059</accession>
<feature type="transmembrane region" description="Helical" evidence="1">
    <location>
        <begin position="167"/>
        <end position="190"/>
    </location>
</feature>
<dbReference type="AlphaFoldDB" id="A0A231V059"/>
<feature type="transmembrane region" description="Helical" evidence="1">
    <location>
        <begin position="258"/>
        <end position="281"/>
    </location>
</feature>
<feature type="domain" description="DUF1206" evidence="2">
    <location>
        <begin position="218"/>
        <end position="286"/>
    </location>
</feature>
<sequence>MHNPLSKEPSAILQLIARSMNWRRRCKPMDRKAMERVFRPFARTGYAARGLVFLVIGIFAAYFAIGGGEILSSKDALQKLLGGSGFGTLVAIALMIGLVAYAVWRFIQSIFDTDDHGLKPKGLAIRGGLLASCFTYAALAAYTFSLWRSGSSDDGGGGGLAQTMSNFIGSTLASAVLAIVFLGVAIAHLVKAYKRRYMKYMSPSEEAKWIVDPVSRTGLTARGIIFLIISYLFAWRAVSGGGDTDVGLADALRFIADLPAGALLMGVIGVGLICFAAYSFAEAIWRKINVEDADAPG</sequence>
<keyword evidence="4" id="KW-1185">Reference proteome</keyword>
<keyword evidence="1" id="KW-0812">Transmembrane</keyword>
<protein>
    <recommendedName>
        <fullName evidence="2">DUF1206 domain-containing protein</fullName>
    </recommendedName>
</protein>
<name>A0A231V059_9HYPH</name>